<dbReference type="Pfam" id="PF21248">
    <property type="entry name" value="SoFic-like_C"/>
    <property type="match status" value="1"/>
</dbReference>
<feature type="domain" description="Adenylyltransferase SoFic-like C-terminal" evidence="1">
    <location>
        <begin position="22"/>
        <end position="96"/>
    </location>
</feature>
<dbReference type="InterPro" id="IPR048770">
    <property type="entry name" value="SoFic-like_C"/>
</dbReference>
<evidence type="ECO:0000313" key="3">
    <source>
        <dbReference type="Proteomes" id="UP000199421"/>
    </source>
</evidence>
<accession>A0A1H7KQZ7</accession>
<dbReference type="EMBL" id="FOAF01000001">
    <property type="protein sequence ID" value="SEK89168.1"/>
    <property type="molecule type" value="Genomic_DNA"/>
</dbReference>
<proteinExistence type="predicted"/>
<protein>
    <recommendedName>
        <fullName evidence="1">Adenylyltransferase SoFic-like C-terminal domain-containing protein</fullName>
    </recommendedName>
</protein>
<gene>
    <name evidence="2" type="ORF">SAMN05661044_01435</name>
</gene>
<dbReference type="STRING" id="407022.SAMN05661044_01435"/>
<dbReference type="AlphaFoldDB" id="A0A1H7KQZ7"/>
<evidence type="ECO:0000313" key="2">
    <source>
        <dbReference type="EMBL" id="SEK89168.1"/>
    </source>
</evidence>
<keyword evidence="3" id="KW-1185">Reference proteome</keyword>
<evidence type="ECO:0000259" key="1">
    <source>
        <dbReference type="Pfam" id="PF21248"/>
    </source>
</evidence>
<reference evidence="3" key="1">
    <citation type="submission" date="2016-10" db="EMBL/GenBank/DDBJ databases">
        <authorList>
            <person name="Varghese N."/>
            <person name="Submissions S."/>
        </authorList>
    </citation>
    <scope>NUCLEOTIDE SEQUENCE [LARGE SCALE GENOMIC DNA]</scope>
    <source>
        <strain evidence="3">DSM 18733</strain>
    </source>
</reference>
<dbReference type="Proteomes" id="UP000199421">
    <property type="component" value="Unassembled WGS sequence"/>
</dbReference>
<sequence length="102" mass="12037">MVYDRTKPHLTNQLITDILNQMDSTIEYAKTRIKWYTKEVNELLFSQPYIKPKLLGKTLQVTFRTTLTKYFSELTDAGILISEKEGKEVFYINEDLIRILES</sequence>
<dbReference type="RefSeq" id="WP_093320995.1">
    <property type="nucleotide sequence ID" value="NZ_FOAF01000001.1"/>
</dbReference>
<dbReference type="OrthoDB" id="9814400at2"/>
<organism evidence="2 3">
    <name type="scientific">Olivibacter domesticus</name>
    <name type="common">Pseudosphingobacterium domesticum</name>
    <dbReference type="NCBI Taxonomy" id="407022"/>
    <lineage>
        <taxon>Bacteria</taxon>
        <taxon>Pseudomonadati</taxon>
        <taxon>Bacteroidota</taxon>
        <taxon>Sphingobacteriia</taxon>
        <taxon>Sphingobacteriales</taxon>
        <taxon>Sphingobacteriaceae</taxon>
        <taxon>Olivibacter</taxon>
    </lineage>
</organism>
<name>A0A1H7KQZ7_OLID1</name>